<proteinExistence type="predicted"/>
<protein>
    <submittedName>
        <fullName evidence="2">Uncharacterized protein</fullName>
    </submittedName>
</protein>
<evidence type="ECO:0000256" key="1">
    <source>
        <dbReference type="SAM" id="MobiDB-lite"/>
    </source>
</evidence>
<dbReference type="AlphaFoldDB" id="A0A835XME8"/>
<feature type="compositionally biased region" description="Basic and acidic residues" evidence="1">
    <location>
        <begin position="407"/>
        <end position="419"/>
    </location>
</feature>
<comment type="caution">
    <text evidence="2">The sequence shown here is derived from an EMBL/GenBank/DDBJ whole genome shotgun (WGS) entry which is preliminary data.</text>
</comment>
<feature type="compositionally biased region" description="Low complexity" evidence="1">
    <location>
        <begin position="297"/>
        <end position="310"/>
    </location>
</feature>
<organism evidence="2 3">
    <name type="scientific">Edaphochlamys debaryana</name>
    <dbReference type="NCBI Taxonomy" id="47281"/>
    <lineage>
        <taxon>Eukaryota</taxon>
        <taxon>Viridiplantae</taxon>
        <taxon>Chlorophyta</taxon>
        <taxon>core chlorophytes</taxon>
        <taxon>Chlorophyceae</taxon>
        <taxon>CS clade</taxon>
        <taxon>Chlamydomonadales</taxon>
        <taxon>Chlamydomonadales incertae sedis</taxon>
        <taxon>Edaphochlamys</taxon>
    </lineage>
</organism>
<evidence type="ECO:0000313" key="3">
    <source>
        <dbReference type="Proteomes" id="UP000612055"/>
    </source>
</evidence>
<dbReference type="EMBL" id="JAEHOE010000129">
    <property type="protein sequence ID" value="KAG2485453.1"/>
    <property type="molecule type" value="Genomic_DNA"/>
</dbReference>
<feature type="compositionally biased region" description="Acidic residues" evidence="1">
    <location>
        <begin position="230"/>
        <end position="241"/>
    </location>
</feature>
<feature type="compositionally biased region" description="Pro residues" evidence="1">
    <location>
        <begin position="328"/>
        <end position="339"/>
    </location>
</feature>
<accession>A0A835XME8</accession>
<evidence type="ECO:0000313" key="2">
    <source>
        <dbReference type="EMBL" id="KAG2485453.1"/>
    </source>
</evidence>
<reference evidence="2" key="1">
    <citation type="journal article" date="2020" name="bioRxiv">
        <title>Comparative genomics of Chlamydomonas.</title>
        <authorList>
            <person name="Craig R.J."/>
            <person name="Hasan A.R."/>
            <person name="Ness R.W."/>
            <person name="Keightley P.D."/>
        </authorList>
    </citation>
    <scope>NUCLEOTIDE SEQUENCE</scope>
    <source>
        <strain evidence="2">CCAP 11/70</strain>
    </source>
</reference>
<keyword evidence="3" id="KW-1185">Reference proteome</keyword>
<feature type="region of interest" description="Disordered" evidence="1">
    <location>
        <begin position="397"/>
        <end position="459"/>
    </location>
</feature>
<dbReference type="Proteomes" id="UP000612055">
    <property type="component" value="Unassembled WGS sequence"/>
</dbReference>
<sequence length="496" mass="52891">MVTARTPRHLWKDETFRTWVPGPLSPDSPVFPPPPEGRTYVEWYGGHRGPAGHGTPQPSKFEIPCPWAAACGPLCGAEARCVLARGQGAAAGETVPVVDLDAYLERFLKRHLKGIGDPAQREQERARFYGPDLSLLRVEEMADQDLARIMSKLTWGMLRKAYLDQLGPRNLLQTHLVRFHSGRLPPQLAELEPLGMTTARPWQPPGALEIKGGVAKKLRRPSKEDADGGSSEEEDEEDEDEGSHGDEESSDEEDEEEEGSQFDQEHGKTGPYGRAARALPVAAPPSGRRQGPLVRPASAMTAPAAAAAKANGGGEPRPLKRQRNTGPGPAPAVAPPPAPAARQPGARGEQGRGPEPGGQAAADAERKRRKAAEAALAATQRRAAALEQELAAAVNEAAAERRQRRKAAAEAEQSARDLAEQLAAAEAAADEAQAQAAEEAEARDAAEERLAAAQAEVEAERGLRRVVEAQLGQERARVRMLTQAARQGGQGGAGAE</sequence>
<feature type="region of interest" description="Disordered" evidence="1">
    <location>
        <begin position="197"/>
        <end position="381"/>
    </location>
</feature>
<feature type="compositionally biased region" description="Low complexity" evidence="1">
    <location>
        <begin position="274"/>
        <end position="285"/>
    </location>
</feature>
<feature type="compositionally biased region" description="Basic and acidic residues" evidence="1">
    <location>
        <begin position="440"/>
        <end position="450"/>
    </location>
</feature>
<name>A0A835XME8_9CHLO</name>
<feature type="compositionally biased region" description="Low complexity" evidence="1">
    <location>
        <begin position="420"/>
        <end position="437"/>
    </location>
</feature>
<feature type="compositionally biased region" description="Acidic residues" evidence="1">
    <location>
        <begin position="248"/>
        <end position="260"/>
    </location>
</feature>
<gene>
    <name evidence="2" type="ORF">HYH03_015831</name>
</gene>